<dbReference type="GO" id="GO:0042803">
    <property type="term" value="F:protein homodimerization activity"/>
    <property type="evidence" value="ECO:0007669"/>
    <property type="project" value="TreeGrafter"/>
</dbReference>
<evidence type="ECO:0000259" key="5">
    <source>
        <dbReference type="PROSITE" id="PS50026"/>
    </source>
</evidence>
<evidence type="ECO:0000313" key="7">
    <source>
        <dbReference type="Proteomes" id="UP000271162"/>
    </source>
</evidence>
<dbReference type="EMBL" id="UYSL01000803">
    <property type="protein sequence ID" value="VDL64437.1"/>
    <property type="molecule type" value="Genomic_DNA"/>
</dbReference>
<evidence type="ECO:0000256" key="1">
    <source>
        <dbReference type="ARBA" id="ARBA00022536"/>
    </source>
</evidence>
<feature type="disulfide bond" evidence="4">
    <location>
        <begin position="562"/>
        <end position="571"/>
    </location>
</feature>
<dbReference type="Pfam" id="PF25024">
    <property type="entry name" value="EGF_TEN"/>
    <property type="match status" value="1"/>
</dbReference>
<evidence type="ECO:0000256" key="4">
    <source>
        <dbReference type="PROSITE-ProRule" id="PRU00076"/>
    </source>
</evidence>
<dbReference type="InterPro" id="IPR000742">
    <property type="entry name" value="EGF"/>
</dbReference>
<sequence length="615" mass="66320">VESEVVVHPGQIVIVDPGTQLGFAPGIGLTVQDKGKLYLNGTVEQPIRLFGDTTWRGLVVKPGGTLVLSHAVIEGASIGLWIDSEKVEIEEARIIDSVVHGVEITANAASEVDLGGTVIERPKGSGVGVDERQKSLTIKNVAIRDGWGSGIDFVSPASDIRIENASVTNGSSYSIHIVEFPAAPLKSVFMRNVSVTEQSRGHAGVLITGGWIEEIDIQHSHFARNLVPSLIVGVECQEQTSQSRLSNSSFVNNEDTVTHFDVGQCGSVNVRDNIFMENNNNGRHGVLMSATLPIVIEENEFTKNGGEYSTMLAMHGTNAANGSFKSNRLRDNINSLATVIVTSPYYRVEGNEFFNPLSRHELDVRSDGSWKLQTANNSWATDDMAKAINAPEGSAGVGIIQARKESEFATSDNQMCAHLNFCSNVGKCAGGICMCPTNRIGLDCSIMIGCPANCSSNGVCDLMNKCTCFEGWTSADCSTPICRFDCHGHGKCVSRDECECNEGWAGQFCDEPGCRDGTCIHGTCVKSECQCEDGWQGSRCSIPICHNCTINGQCTAPNNCQCYDGYQGEDCSICHGPPCQACDYDCVHGTCERETRYVNYHPGPLRYQSSGPIPK</sequence>
<feature type="disulfide bond" evidence="4">
    <location>
        <begin position="500"/>
        <end position="509"/>
    </location>
</feature>
<evidence type="ECO:0000313" key="8">
    <source>
        <dbReference type="WBParaSite" id="NBR_0000115501-mRNA-1"/>
    </source>
</evidence>
<dbReference type="GO" id="GO:0046982">
    <property type="term" value="F:protein heterodimerization activity"/>
    <property type="evidence" value="ECO:0007669"/>
    <property type="project" value="TreeGrafter"/>
</dbReference>
<keyword evidence="7" id="KW-1185">Reference proteome</keyword>
<dbReference type="GO" id="GO:0043005">
    <property type="term" value="C:neuron projection"/>
    <property type="evidence" value="ECO:0007669"/>
    <property type="project" value="TreeGrafter"/>
</dbReference>
<dbReference type="InterPro" id="IPR012334">
    <property type="entry name" value="Pectin_lyas_fold"/>
</dbReference>
<proteinExistence type="predicted"/>
<dbReference type="Proteomes" id="UP000271162">
    <property type="component" value="Unassembled WGS sequence"/>
</dbReference>
<dbReference type="Gene3D" id="2.160.20.10">
    <property type="entry name" value="Single-stranded right-handed beta-helix, Pectin lyase-like"/>
    <property type="match status" value="1"/>
</dbReference>
<feature type="domain" description="EGF-like" evidence="5">
    <location>
        <begin position="478"/>
        <end position="510"/>
    </location>
</feature>
<feature type="domain" description="EGF-like" evidence="5">
    <location>
        <begin position="536"/>
        <end position="572"/>
    </location>
</feature>
<reference evidence="6 7" key="2">
    <citation type="submission" date="2018-11" db="EMBL/GenBank/DDBJ databases">
        <authorList>
            <consortium name="Pathogen Informatics"/>
        </authorList>
    </citation>
    <scope>NUCLEOTIDE SEQUENCE [LARGE SCALE GENOMIC DNA]</scope>
</reference>
<dbReference type="InterPro" id="IPR011050">
    <property type="entry name" value="Pectin_lyase_fold/virulence"/>
</dbReference>
<evidence type="ECO:0000256" key="2">
    <source>
        <dbReference type="ARBA" id="ARBA00022737"/>
    </source>
</evidence>
<dbReference type="SMART" id="SM00181">
    <property type="entry name" value="EGF"/>
    <property type="match status" value="5"/>
</dbReference>
<dbReference type="SUPFAM" id="SSF51126">
    <property type="entry name" value="Pectin lyase-like"/>
    <property type="match status" value="1"/>
</dbReference>
<accession>A0A0N4XF53</accession>
<gene>
    <name evidence="6" type="ORF">NBR_LOCUS1156</name>
</gene>
<dbReference type="GO" id="GO:0048666">
    <property type="term" value="P:neuron development"/>
    <property type="evidence" value="ECO:0007669"/>
    <property type="project" value="TreeGrafter"/>
</dbReference>
<reference evidence="8" key="1">
    <citation type="submission" date="2017-02" db="UniProtKB">
        <authorList>
            <consortium name="WormBaseParasite"/>
        </authorList>
    </citation>
    <scope>IDENTIFICATION</scope>
</reference>
<feature type="disulfide bond" evidence="4">
    <location>
        <begin position="482"/>
        <end position="492"/>
    </location>
</feature>
<dbReference type="InterPro" id="IPR006626">
    <property type="entry name" value="PbH1"/>
</dbReference>
<keyword evidence="1 4" id="KW-0245">EGF-like domain</keyword>
<dbReference type="InterPro" id="IPR051216">
    <property type="entry name" value="Teneurin"/>
</dbReference>
<protein>
    <submittedName>
        <fullName evidence="8">EGF-like domain-containing protein</fullName>
    </submittedName>
</protein>
<organism evidence="8">
    <name type="scientific">Nippostrongylus brasiliensis</name>
    <name type="common">Rat hookworm</name>
    <dbReference type="NCBI Taxonomy" id="27835"/>
    <lineage>
        <taxon>Eukaryota</taxon>
        <taxon>Metazoa</taxon>
        <taxon>Ecdysozoa</taxon>
        <taxon>Nematoda</taxon>
        <taxon>Chromadorea</taxon>
        <taxon>Rhabditida</taxon>
        <taxon>Rhabditina</taxon>
        <taxon>Rhabditomorpha</taxon>
        <taxon>Strongyloidea</taxon>
        <taxon>Heligmosomidae</taxon>
        <taxon>Nippostrongylus</taxon>
    </lineage>
</organism>
<dbReference type="PROSITE" id="PS50026">
    <property type="entry name" value="EGF_3"/>
    <property type="match status" value="2"/>
</dbReference>
<dbReference type="AlphaFoldDB" id="A0A0N4XF53"/>
<dbReference type="Gene3D" id="2.10.25.10">
    <property type="entry name" value="Laminin"/>
    <property type="match status" value="3"/>
</dbReference>
<dbReference type="PROSITE" id="PS00022">
    <property type="entry name" value="EGF_1"/>
    <property type="match status" value="2"/>
</dbReference>
<dbReference type="GO" id="GO:0050839">
    <property type="term" value="F:cell adhesion molecule binding"/>
    <property type="evidence" value="ECO:0007669"/>
    <property type="project" value="TreeGrafter"/>
</dbReference>
<keyword evidence="2" id="KW-0677">Repeat</keyword>
<keyword evidence="3 4" id="KW-1015">Disulfide bond</keyword>
<name>A0A0N4XF53_NIPBR</name>
<evidence type="ECO:0000256" key="3">
    <source>
        <dbReference type="ARBA" id="ARBA00023157"/>
    </source>
</evidence>
<dbReference type="WBParaSite" id="NBR_0000115501-mRNA-1">
    <property type="protein sequence ID" value="NBR_0000115501-mRNA-1"/>
    <property type="gene ID" value="NBR_0000115501"/>
</dbReference>
<dbReference type="GO" id="GO:0007157">
    <property type="term" value="P:heterophilic cell-cell adhesion via plasma membrane cell adhesion molecules"/>
    <property type="evidence" value="ECO:0007669"/>
    <property type="project" value="TreeGrafter"/>
</dbReference>
<dbReference type="PANTHER" id="PTHR11219">
    <property type="entry name" value="TENEURIN AND N-ACETYLGLUCOSAMINE-1-PHOSPHODIESTER ALPHA-N-ACETYLGLUCOSAMINIDASE"/>
    <property type="match status" value="1"/>
</dbReference>
<dbReference type="PROSITE" id="PS01186">
    <property type="entry name" value="EGF_2"/>
    <property type="match status" value="1"/>
</dbReference>
<comment type="caution">
    <text evidence="4">Lacks conserved residue(s) required for the propagation of feature annotation.</text>
</comment>
<dbReference type="OMA" id="CERETRY"/>
<evidence type="ECO:0000313" key="6">
    <source>
        <dbReference type="EMBL" id="VDL64437.1"/>
    </source>
</evidence>
<dbReference type="SMART" id="SM00710">
    <property type="entry name" value="PbH1"/>
    <property type="match status" value="4"/>
</dbReference>
<dbReference type="STRING" id="27835.A0A0N4XF53"/>
<dbReference type="PANTHER" id="PTHR11219:SF69">
    <property type="entry name" value="TENEURIN-A"/>
    <property type="match status" value="1"/>
</dbReference>